<dbReference type="Pfam" id="PF02518">
    <property type="entry name" value="HATPase_c"/>
    <property type="match status" value="1"/>
</dbReference>
<evidence type="ECO:0000313" key="25">
    <source>
        <dbReference type="EMBL" id="MCJ2542594.1"/>
    </source>
</evidence>
<evidence type="ECO:0000256" key="4">
    <source>
        <dbReference type="ARBA" id="ARBA00012438"/>
    </source>
</evidence>
<comment type="caution">
    <text evidence="25">The sequence shown here is derived from an EMBL/GenBank/DDBJ whole genome shotgun (WGS) entry which is preliminary data.</text>
</comment>
<evidence type="ECO:0000256" key="14">
    <source>
        <dbReference type="ARBA" id="ARBA00023136"/>
    </source>
</evidence>
<dbReference type="InterPro" id="IPR011006">
    <property type="entry name" value="CheY-like_superfamily"/>
</dbReference>
<evidence type="ECO:0000256" key="15">
    <source>
        <dbReference type="PROSITE-ProRule" id="PRU00110"/>
    </source>
</evidence>
<dbReference type="PROSITE" id="PS50894">
    <property type="entry name" value="HPT"/>
    <property type="match status" value="1"/>
</dbReference>
<dbReference type="SUPFAM" id="SSF55785">
    <property type="entry name" value="PYP-like sensor domain (PAS domain)"/>
    <property type="match status" value="2"/>
</dbReference>
<reference evidence="25" key="1">
    <citation type="submission" date="2021-02" db="EMBL/GenBank/DDBJ databases">
        <title>The CRISPR/cas machinery reduction and long-range gene transfer in the hot spring cyanobacterium Synechococcus.</title>
        <authorList>
            <person name="Dvorak P."/>
            <person name="Jahodarova E."/>
            <person name="Hasler P."/>
            <person name="Poulickova A."/>
        </authorList>
    </citation>
    <scope>NUCLEOTIDE SEQUENCE</scope>
    <source>
        <strain evidence="25">Rupite</strain>
    </source>
</reference>
<dbReference type="CDD" id="cd17546">
    <property type="entry name" value="REC_hyHK_CKI1_RcsC-like"/>
    <property type="match status" value="1"/>
</dbReference>
<dbReference type="Gene3D" id="3.30.450.20">
    <property type="entry name" value="PAS domain"/>
    <property type="match status" value="2"/>
</dbReference>
<keyword evidence="5" id="KW-1003">Cell membrane</keyword>
<gene>
    <name evidence="25" type="ORF">JX360_06690</name>
</gene>
<evidence type="ECO:0000256" key="18">
    <source>
        <dbReference type="SAM" id="Phobius"/>
    </source>
</evidence>
<dbReference type="InterPro" id="IPR013655">
    <property type="entry name" value="PAS_fold_3"/>
</dbReference>
<feature type="domain" description="HPt" evidence="24">
    <location>
        <begin position="1453"/>
        <end position="1560"/>
    </location>
</feature>
<dbReference type="InterPro" id="IPR005467">
    <property type="entry name" value="His_kinase_dom"/>
</dbReference>
<dbReference type="SMART" id="SM00091">
    <property type="entry name" value="PAS"/>
    <property type="match status" value="2"/>
</dbReference>
<dbReference type="InterPro" id="IPR003661">
    <property type="entry name" value="HisK_dim/P_dom"/>
</dbReference>
<dbReference type="InterPro" id="IPR000700">
    <property type="entry name" value="PAS-assoc_C"/>
</dbReference>
<dbReference type="EMBL" id="JAFIRA010000012">
    <property type="protein sequence ID" value="MCJ2542594.1"/>
    <property type="molecule type" value="Genomic_DNA"/>
</dbReference>
<dbReference type="CDD" id="cd00082">
    <property type="entry name" value="HisKA"/>
    <property type="match status" value="1"/>
</dbReference>
<dbReference type="InterPro" id="IPR029016">
    <property type="entry name" value="GAF-like_dom_sf"/>
</dbReference>
<dbReference type="Pfam" id="PF08447">
    <property type="entry name" value="PAS_3"/>
    <property type="match status" value="1"/>
</dbReference>
<keyword evidence="17" id="KW-0175">Coiled coil</keyword>
<dbReference type="Gene3D" id="3.30.450.40">
    <property type="match status" value="2"/>
</dbReference>
<dbReference type="Pfam" id="PF05227">
    <property type="entry name" value="CHASE3"/>
    <property type="match status" value="1"/>
</dbReference>
<feature type="domain" description="PAC" evidence="23">
    <location>
        <begin position="482"/>
        <end position="535"/>
    </location>
</feature>
<dbReference type="SMART" id="SM00388">
    <property type="entry name" value="HisKA"/>
    <property type="match status" value="1"/>
</dbReference>
<dbReference type="Pfam" id="PF01590">
    <property type="entry name" value="GAF"/>
    <property type="match status" value="2"/>
</dbReference>
<keyword evidence="12 18" id="KW-1133">Transmembrane helix</keyword>
<feature type="coiled-coil region" evidence="17">
    <location>
        <begin position="526"/>
        <end position="553"/>
    </location>
</feature>
<dbReference type="CDD" id="cd19410">
    <property type="entry name" value="HK9-like_sensor"/>
    <property type="match status" value="1"/>
</dbReference>
<feature type="modified residue" description="4-aspartylphosphate" evidence="16">
    <location>
        <position position="1156"/>
    </location>
</feature>
<protein>
    <recommendedName>
        <fullName evidence="4">histidine kinase</fullName>
        <ecNumber evidence="4">2.7.13.3</ecNumber>
    </recommendedName>
</protein>
<feature type="transmembrane region" description="Helical" evidence="18">
    <location>
        <begin position="371"/>
        <end position="391"/>
    </location>
</feature>
<dbReference type="SMART" id="SM00065">
    <property type="entry name" value="GAF"/>
    <property type="match status" value="2"/>
</dbReference>
<evidence type="ECO:0000256" key="2">
    <source>
        <dbReference type="ARBA" id="ARBA00004651"/>
    </source>
</evidence>
<evidence type="ECO:0000256" key="9">
    <source>
        <dbReference type="ARBA" id="ARBA00022741"/>
    </source>
</evidence>
<dbReference type="InterPro" id="IPR000014">
    <property type="entry name" value="PAS"/>
</dbReference>
<dbReference type="InterPro" id="IPR001789">
    <property type="entry name" value="Sig_transdc_resp-reg_receiver"/>
</dbReference>
<dbReference type="Gene3D" id="3.30.565.10">
    <property type="entry name" value="Histidine kinase-like ATPase, C-terminal domain"/>
    <property type="match status" value="1"/>
</dbReference>
<name>A0ABT0CA59_THEVL</name>
<dbReference type="PROSITE" id="PS50109">
    <property type="entry name" value="HIS_KIN"/>
    <property type="match status" value="1"/>
</dbReference>
<dbReference type="SMART" id="SM00086">
    <property type="entry name" value="PAC"/>
    <property type="match status" value="2"/>
</dbReference>
<feature type="domain" description="Phytochrome chromophore attachment site" evidence="19">
    <location>
        <begin position="680"/>
        <end position="816"/>
    </location>
</feature>
<dbReference type="PRINTS" id="PR00344">
    <property type="entry name" value="BCTRLSENSOR"/>
</dbReference>
<keyword evidence="6 16" id="KW-0597">Phosphoprotein</keyword>
<dbReference type="InterPro" id="IPR004358">
    <property type="entry name" value="Sig_transdc_His_kin-like_C"/>
</dbReference>
<evidence type="ECO:0000256" key="5">
    <source>
        <dbReference type="ARBA" id="ARBA00022475"/>
    </source>
</evidence>
<evidence type="ECO:0000259" key="21">
    <source>
        <dbReference type="PROSITE" id="PS50110"/>
    </source>
</evidence>
<keyword evidence="14 18" id="KW-0472">Membrane</keyword>
<feature type="domain" description="Response regulatory" evidence="21">
    <location>
        <begin position="1264"/>
        <end position="1382"/>
    </location>
</feature>
<keyword evidence="10" id="KW-0418">Kinase</keyword>
<dbReference type="EC" id="2.7.13.3" evidence="4"/>
<comment type="similarity">
    <text evidence="3">In the N-terminal section; belongs to the phytochrome family.</text>
</comment>
<dbReference type="Gene3D" id="3.40.50.2300">
    <property type="match status" value="2"/>
</dbReference>
<dbReference type="SUPFAM" id="SSF47226">
    <property type="entry name" value="Histidine-containing phosphotransfer domain, HPT domain"/>
    <property type="match status" value="1"/>
</dbReference>
<feature type="domain" description="PAS" evidence="22">
    <location>
        <begin position="408"/>
        <end position="480"/>
    </location>
</feature>
<dbReference type="Pfam" id="PF08448">
    <property type="entry name" value="PAS_4"/>
    <property type="match status" value="1"/>
</dbReference>
<evidence type="ECO:0000256" key="13">
    <source>
        <dbReference type="ARBA" id="ARBA00023012"/>
    </source>
</evidence>
<feature type="modified residue" description="Phosphohistidine" evidence="15">
    <location>
        <position position="1492"/>
    </location>
</feature>
<evidence type="ECO:0000256" key="17">
    <source>
        <dbReference type="SAM" id="Coils"/>
    </source>
</evidence>
<dbReference type="Pfam" id="PF00512">
    <property type="entry name" value="HisKA"/>
    <property type="match status" value="1"/>
</dbReference>
<evidence type="ECO:0000259" key="22">
    <source>
        <dbReference type="PROSITE" id="PS50112"/>
    </source>
</evidence>
<dbReference type="InterPro" id="IPR016132">
    <property type="entry name" value="Phyto_chromo_attachment"/>
</dbReference>
<dbReference type="SUPFAM" id="SSF55781">
    <property type="entry name" value="GAF domain-like"/>
    <property type="match status" value="2"/>
</dbReference>
<keyword evidence="13" id="KW-0902">Two-component regulatory system</keyword>
<evidence type="ECO:0000256" key="16">
    <source>
        <dbReference type="PROSITE-ProRule" id="PRU00169"/>
    </source>
</evidence>
<evidence type="ECO:0000256" key="6">
    <source>
        <dbReference type="ARBA" id="ARBA00022553"/>
    </source>
</evidence>
<keyword evidence="11" id="KW-0067">ATP-binding</keyword>
<dbReference type="PROSITE" id="PS50046">
    <property type="entry name" value="PHYTOCHROME_2"/>
    <property type="match status" value="1"/>
</dbReference>
<feature type="coiled-coil region" evidence="17">
    <location>
        <begin position="281"/>
        <end position="357"/>
    </location>
</feature>
<dbReference type="Gene3D" id="1.20.120.160">
    <property type="entry name" value="HPT domain"/>
    <property type="match status" value="1"/>
</dbReference>
<dbReference type="CDD" id="cd16922">
    <property type="entry name" value="HATPase_EvgS-ArcB-TorS-like"/>
    <property type="match status" value="1"/>
</dbReference>
<dbReference type="InterPro" id="IPR013656">
    <property type="entry name" value="PAS_4"/>
</dbReference>
<comment type="subcellular location">
    <subcellularLocation>
        <location evidence="2">Cell membrane</location>
        <topology evidence="2">Multi-pass membrane protein</topology>
    </subcellularLocation>
</comment>
<dbReference type="Gene3D" id="1.10.287.130">
    <property type="match status" value="1"/>
</dbReference>
<dbReference type="SMART" id="SM00448">
    <property type="entry name" value="REC"/>
    <property type="match status" value="2"/>
</dbReference>
<organism evidence="25 26">
    <name type="scientific">Thermostichus vulcanus str. 'Rupite'</name>
    <dbReference type="NCBI Taxonomy" id="2813851"/>
    <lineage>
        <taxon>Bacteria</taxon>
        <taxon>Bacillati</taxon>
        <taxon>Cyanobacteriota</taxon>
        <taxon>Cyanophyceae</taxon>
        <taxon>Thermostichales</taxon>
        <taxon>Thermostichaceae</taxon>
        <taxon>Thermostichus</taxon>
    </lineage>
</organism>
<evidence type="ECO:0000256" key="8">
    <source>
        <dbReference type="ARBA" id="ARBA00022692"/>
    </source>
</evidence>
<dbReference type="SMART" id="SM00387">
    <property type="entry name" value="HATPase_c"/>
    <property type="match status" value="1"/>
</dbReference>
<feature type="domain" description="Histidine kinase" evidence="20">
    <location>
        <begin position="857"/>
        <end position="1078"/>
    </location>
</feature>
<feature type="domain" description="PAC" evidence="23">
    <location>
        <begin position="609"/>
        <end position="660"/>
    </location>
</feature>
<evidence type="ECO:0000256" key="1">
    <source>
        <dbReference type="ARBA" id="ARBA00000085"/>
    </source>
</evidence>
<feature type="coiled-coil region" evidence="17">
    <location>
        <begin position="810"/>
        <end position="847"/>
    </location>
</feature>
<evidence type="ECO:0000256" key="11">
    <source>
        <dbReference type="ARBA" id="ARBA00022840"/>
    </source>
</evidence>
<keyword evidence="8 18" id="KW-0812">Transmembrane</keyword>
<proteinExistence type="inferred from homology"/>
<dbReference type="SUPFAM" id="SSF47384">
    <property type="entry name" value="Homodimeric domain of signal transducing histidine kinase"/>
    <property type="match status" value="1"/>
</dbReference>
<dbReference type="InterPro" id="IPR003018">
    <property type="entry name" value="GAF"/>
</dbReference>
<feature type="domain" description="PAS" evidence="22">
    <location>
        <begin position="536"/>
        <end position="606"/>
    </location>
</feature>
<dbReference type="PROSITE" id="PS50112">
    <property type="entry name" value="PAS"/>
    <property type="match status" value="2"/>
</dbReference>
<dbReference type="RefSeq" id="WP_244349867.1">
    <property type="nucleotide sequence ID" value="NZ_JAFIRA010000012.1"/>
</dbReference>
<evidence type="ECO:0000259" key="20">
    <source>
        <dbReference type="PROSITE" id="PS50109"/>
    </source>
</evidence>
<feature type="domain" description="Response regulatory" evidence="21">
    <location>
        <begin position="1102"/>
        <end position="1223"/>
    </location>
</feature>
<evidence type="ECO:0000259" key="19">
    <source>
        <dbReference type="PROSITE" id="PS50046"/>
    </source>
</evidence>
<evidence type="ECO:0000256" key="10">
    <source>
        <dbReference type="ARBA" id="ARBA00022777"/>
    </source>
</evidence>
<sequence length="1560" mass="174668">MPKAPLPPDETQRLAALREYHVLDTAPEASFDELVRLAAFVCGTPVALVSLIDADRQWFKAKLGLEVEQTPRDVAFCAHAILNPQEPLVVEDAQQDERFADNPFVTGEPHVRFYAGIPLVTPEGSALGTLCVVDYQPRHLSPEQLEQLKALGHQVVAQLELRRSLTQLSHAPLTPPYKSTHSASQSRLKKAFLLKVTTGFGIAALLLGGVAYLTQRNVLRLPQVTAQVTHTFEVLKNLEDLLAEARSAETDQRGYLLTADISYLNAYRESLQAIPTRVQLLRELTSDNPAQQERLDQLEQLLEQRLSLLQELVDLRDQEGFAAAQQQLQHYEGPRVMDQITALIQVMQQEENRLLQERSFRVQLTQISANATFFGGLVFTYVVLLLVYLLIRREIEERERAEITLKQERDFTNAVIDTAGALVVVMDPEGRILRFNQAAEQLSGYALAEVKGRRLWDVGLIPPENIAGVKQAFQNLRSNDLLTRHENFWRTKQGALRLISWSNTALVNENGSIEFIMGTGIDITDRKLAEMALKESEERYRDLFENATDLIQSVDFEGNFIYVNRAWKQTLGYSEEELRNLTVFDIIHPDYHQHCQAAMQRLFAEGKIEHVETAFLTATGETIWLEGNASCRVVDGKPISTRGIFRNITERKQAAEELERQHRRAKLLAELSLKIRESLRIEEILETAVREIQALLNTDRVLVYRFQADRSGKVVNERVREGYTPLLGQVIEDDCFRRSFYNLYAEGRIKAVHDITAGDLSDCHINLLQRLQVKANVVVPIFLQRELWGLLIVHHCSEPRHWHSFEVELLSQLANQIGIALAQAELLEREKQRSLELEQARKLAEKASEAKSSFLATMSHEIRTPMNAVLGMTGLLLETDLTPEQRDFVETIRISGDALLTLINEILDFSKLEAGEMELEILDFDLGSCLEEVADLFAPSAHAKGLELGVLIQEEVPRQLRGDGSRLRQILNNLVSNAIKFTHSGEVVLQAELLNQTDTHAHLKIAVKDTGIGIPRELQYKLFQPFSQVDASTTRKYGGTGLGLAICKQLTELMGGRISVESEEGRGSTFSVELTLEKQPAGTGEQSPQPLARIPADLRGKRLLIVDDNATNRKIVRYQTTAWGMLVEEAENAQQALEKLRQAIRDGIPFPVAVLDMQMPETDGETLGRWIKGDPQLADTQLVMMTSIGFGEVSHRILEIGFAAYLIKPVKQTRLREALAIALGKPSGLSVPMLSMSAPEAQAAWLSGIQASQPDPAKEQLSIRILLAEDNPVNQKVALRQLRSLGYAADVVANGQEVLDLLEHITYDLILMDCQMPVMDGYEATRRIRQQEAGSDRHTVIIAMTANALREDRERCLAAGMDDYLSKPVLKEDLEKMLSHWSQVVSKAATASTPEGSLSESEANLARDQIPEVPIGIEEEDVDLSGLAPHPTDPPTLPYPINHDHLGRVSGGDRAFEQELLQVFTEDAAEQLHQIHQAIAQQNGEVLRKISHRLKGASANVGAEAFCQIVRELEQLGLQFAHNQERGSGSQAEDWLRPRQALGDLEQALADIRQHLSRLN</sequence>
<keyword evidence="7" id="KW-0808">Transferase</keyword>
<dbReference type="Pfam" id="PF00072">
    <property type="entry name" value="Response_reg"/>
    <property type="match status" value="2"/>
</dbReference>
<dbReference type="SUPFAM" id="SSF52172">
    <property type="entry name" value="CheY-like"/>
    <property type="match status" value="2"/>
</dbReference>
<evidence type="ECO:0000313" key="26">
    <source>
        <dbReference type="Proteomes" id="UP000830835"/>
    </source>
</evidence>
<dbReference type="Proteomes" id="UP000830835">
    <property type="component" value="Unassembled WGS sequence"/>
</dbReference>
<feature type="modified residue" description="4-aspartylphosphate" evidence="16">
    <location>
        <position position="1313"/>
    </location>
</feature>
<keyword evidence="26" id="KW-1185">Reference proteome</keyword>
<dbReference type="PANTHER" id="PTHR45339">
    <property type="entry name" value="HYBRID SIGNAL TRANSDUCTION HISTIDINE KINASE J"/>
    <property type="match status" value="1"/>
</dbReference>
<dbReference type="InterPro" id="IPR035965">
    <property type="entry name" value="PAS-like_dom_sf"/>
</dbReference>
<accession>A0ABT0CA59</accession>
<dbReference type="NCBIfam" id="TIGR00229">
    <property type="entry name" value="sensory_box"/>
    <property type="match status" value="2"/>
</dbReference>
<dbReference type="PROSITE" id="PS50113">
    <property type="entry name" value="PAC"/>
    <property type="match status" value="2"/>
</dbReference>
<dbReference type="InterPro" id="IPR036097">
    <property type="entry name" value="HisK_dim/P_sf"/>
</dbReference>
<dbReference type="Pfam" id="PF01627">
    <property type="entry name" value="Hpt"/>
    <property type="match status" value="1"/>
</dbReference>
<evidence type="ECO:0000259" key="23">
    <source>
        <dbReference type="PROSITE" id="PS50113"/>
    </source>
</evidence>
<dbReference type="InterPro" id="IPR001610">
    <property type="entry name" value="PAC"/>
</dbReference>
<dbReference type="PROSITE" id="PS50110">
    <property type="entry name" value="RESPONSE_REGULATORY"/>
    <property type="match status" value="2"/>
</dbReference>
<dbReference type="InterPro" id="IPR008207">
    <property type="entry name" value="Sig_transdc_His_kin_Hpt_dom"/>
</dbReference>
<dbReference type="InterPro" id="IPR036890">
    <property type="entry name" value="HATPase_C_sf"/>
</dbReference>
<comment type="catalytic activity">
    <reaction evidence="1">
        <text>ATP + protein L-histidine = ADP + protein N-phospho-L-histidine.</text>
        <dbReference type="EC" id="2.7.13.3"/>
    </reaction>
</comment>
<dbReference type="CDD" id="cd00130">
    <property type="entry name" value="PAS"/>
    <property type="match status" value="2"/>
</dbReference>
<evidence type="ECO:0000256" key="3">
    <source>
        <dbReference type="ARBA" id="ARBA00006402"/>
    </source>
</evidence>
<dbReference type="SUPFAM" id="SSF55874">
    <property type="entry name" value="ATPase domain of HSP90 chaperone/DNA topoisomerase II/histidine kinase"/>
    <property type="match status" value="1"/>
</dbReference>
<keyword evidence="9" id="KW-0547">Nucleotide-binding</keyword>
<dbReference type="InterPro" id="IPR007891">
    <property type="entry name" value="CHASE3"/>
</dbReference>
<dbReference type="InterPro" id="IPR003594">
    <property type="entry name" value="HATPase_dom"/>
</dbReference>
<dbReference type="InterPro" id="IPR036641">
    <property type="entry name" value="HPT_dom_sf"/>
</dbReference>
<evidence type="ECO:0000259" key="24">
    <source>
        <dbReference type="PROSITE" id="PS50894"/>
    </source>
</evidence>
<feature type="transmembrane region" description="Helical" evidence="18">
    <location>
        <begin position="192"/>
        <end position="213"/>
    </location>
</feature>
<evidence type="ECO:0000256" key="12">
    <source>
        <dbReference type="ARBA" id="ARBA00022989"/>
    </source>
</evidence>
<dbReference type="CDD" id="cd00088">
    <property type="entry name" value="HPT"/>
    <property type="match status" value="1"/>
</dbReference>
<evidence type="ECO:0000256" key="7">
    <source>
        <dbReference type="ARBA" id="ARBA00022679"/>
    </source>
</evidence>
<dbReference type="PANTHER" id="PTHR45339:SF1">
    <property type="entry name" value="HYBRID SIGNAL TRANSDUCTION HISTIDINE KINASE J"/>
    <property type="match status" value="1"/>
</dbReference>